<dbReference type="GO" id="GO:0009229">
    <property type="term" value="P:thiamine diphosphate biosynthetic process"/>
    <property type="evidence" value="ECO:0007669"/>
    <property type="project" value="InterPro"/>
</dbReference>
<organism evidence="5 6">
    <name type="scientific">Alkalicoccobacillus porphyridii</name>
    <dbReference type="NCBI Taxonomy" id="2597270"/>
    <lineage>
        <taxon>Bacteria</taxon>
        <taxon>Bacillati</taxon>
        <taxon>Bacillota</taxon>
        <taxon>Bacilli</taxon>
        <taxon>Bacillales</taxon>
        <taxon>Bacillaceae</taxon>
        <taxon>Alkalicoccobacillus</taxon>
    </lineage>
</organism>
<comment type="caution">
    <text evidence="5">The sequence shown here is derived from an EMBL/GenBank/DDBJ whole genome shotgun (WGS) entry which is preliminary data.</text>
</comment>
<dbReference type="NCBIfam" id="NF040608">
    <property type="entry name" value="division_SteA"/>
    <property type="match status" value="1"/>
</dbReference>
<dbReference type="SUPFAM" id="SSF63999">
    <property type="entry name" value="Thiamin pyrophosphokinase, catalytic domain"/>
    <property type="match status" value="1"/>
</dbReference>
<keyword evidence="4" id="KW-0067">ATP-binding</keyword>
<name>A0A553ZV62_9BACI</name>
<dbReference type="AlphaFoldDB" id="A0A553ZV62"/>
<keyword evidence="3" id="KW-0418">Kinase</keyword>
<dbReference type="EMBL" id="VLXZ01000012">
    <property type="protein sequence ID" value="TSB45378.1"/>
    <property type="molecule type" value="Genomic_DNA"/>
</dbReference>
<gene>
    <name evidence="5" type="ORF">FN960_16930</name>
</gene>
<evidence type="ECO:0000256" key="2">
    <source>
        <dbReference type="ARBA" id="ARBA00022741"/>
    </source>
</evidence>
<dbReference type="InterPro" id="IPR036759">
    <property type="entry name" value="TPK_catalytic_sf"/>
</dbReference>
<keyword evidence="1" id="KW-0808">Transferase</keyword>
<dbReference type="OrthoDB" id="9804377at2"/>
<evidence type="ECO:0000313" key="6">
    <source>
        <dbReference type="Proteomes" id="UP000318521"/>
    </source>
</evidence>
<keyword evidence="2" id="KW-0547">Nucleotide-binding</keyword>
<dbReference type="GO" id="GO:0016301">
    <property type="term" value="F:kinase activity"/>
    <property type="evidence" value="ECO:0007669"/>
    <property type="project" value="UniProtKB-KW"/>
</dbReference>
<evidence type="ECO:0000313" key="5">
    <source>
        <dbReference type="EMBL" id="TSB45378.1"/>
    </source>
</evidence>
<keyword evidence="6" id="KW-1185">Reference proteome</keyword>
<dbReference type="GO" id="GO:0005524">
    <property type="term" value="F:ATP binding"/>
    <property type="evidence" value="ECO:0007669"/>
    <property type="project" value="UniProtKB-KW"/>
</dbReference>
<sequence length="375" mass="42201">MQRTIKGQLYEGKISKVLVQEIPNDSVVMLWHEDIDALTAESLIKKKVQAVINRKPSMSGKYEHRGVSKLLDAGIDVFDVAYWYGPEEECWNVEISLHGDQLFLIRDGYKILLAELSHYNNQHIEALQQKAKAAYQSLLTSFVTNTLTHASNEAQYIVDPIHVPNCLLQVKNRYVLIVARHGSYKQDLHALRRWLMLMNPVIIAVDGAADGLIELGLKPNIIIGDMDSVSIAALQCGASIICHSYMDGSSPGRERLLANNIEAEELQCLGTSEDAALLSSFWAEAEHLFLIGCRTGMKEFLEKNRKGMASTVLTRIQVGDKVTDLKGVHPLFASSKLSDQFQKVGHDLQEEWLELKTMIGRGYRMLLRKEAFRHD</sequence>
<evidence type="ECO:0000256" key="1">
    <source>
        <dbReference type="ARBA" id="ARBA00022679"/>
    </source>
</evidence>
<evidence type="ECO:0000256" key="3">
    <source>
        <dbReference type="ARBA" id="ARBA00022777"/>
    </source>
</evidence>
<dbReference type="Proteomes" id="UP000318521">
    <property type="component" value="Unassembled WGS sequence"/>
</dbReference>
<dbReference type="InterPro" id="IPR047795">
    <property type="entry name" value="Put_SteA-like"/>
</dbReference>
<reference evidence="5 6" key="1">
    <citation type="submission" date="2019-07" db="EMBL/GenBank/DDBJ databases">
        <authorList>
            <person name="Park Y.J."/>
            <person name="Jeong S.E."/>
            <person name="Jung H.S."/>
        </authorList>
    </citation>
    <scope>NUCLEOTIDE SEQUENCE [LARGE SCALE GENOMIC DNA]</scope>
    <source>
        <strain evidence="6">P16(2019)</strain>
    </source>
</reference>
<dbReference type="Gene3D" id="3.40.50.10240">
    <property type="entry name" value="Thiamin pyrophosphokinase, catalytic domain"/>
    <property type="match status" value="1"/>
</dbReference>
<dbReference type="GO" id="GO:0004788">
    <property type="term" value="F:thiamine diphosphokinase activity"/>
    <property type="evidence" value="ECO:0007669"/>
    <property type="project" value="InterPro"/>
</dbReference>
<proteinExistence type="predicted"/>
<protein>
    <submittedName>
        <fullName evidence="5">Uncharacterized protein</fullName>
    </submittedName>
</protein>
<evidence type="ECO:0000256" key="4">
    <source>
        <dbReference type="ARBA" id="ARBA00022840"/>
    </source>
</evidence>
<accession>A0A553ZV62</accession>
<dbReference type="RefSeq" id="WP_143850039.1">
    <property type="nucleotide sequence ID" value="NZ_VLXZ01000012.1"/>
</dbReference>